<dbReference type="InterPro" id="IPR013693">
    <property type="entry name" value="SpoIID/LytB_N"/>
</dbReference>
<dbReference type="Proteomes" id="UP000199568">
    <property type="component" value="Unassembled WGS sequence"/>
</dbReference>
<gene>
    <name evidence="2" type="ORF">SAMN05660297_00453</name>
</gene>
<dbReference type="EMBL" id="FOHU01000001">
    <property type="protein sequence ID" value="SES73816.1"/>
    <property type="molecule type" value="Genomic_DNA"/>
</dbReference>
<dbReference type="PANTHER" id="PTHR30032:SF4">
    <property type="entry name" value="AMIDASE ENHANCER"/>
    <property type="match status" value="1"/>
</dbReference>
<dbReference type="InterPro" id="IPR013486">
    <property type="entry name" value="SpoIID/LytB"/>
</dbReference>
<evidence type="ECO:0000259" key="1">
    <source>
        <dbReference type="Pfam" id="PF08486"/>
    </source>
</evidence>
<dbReference type="OrthoDB" id="9794671at2"/>
<dbReference type="NCBIfam" id="TIGR02669">
    <property type="entry name" value="SpoIID_LytB"/>
    <property type="match status" value="1"/>
</dbReference>
<name>A0A1H9YX87_9FIRM</name>
<accession>A0A1H9YX87</accession>
<dbReference type="Pfam" id="PF08486">
    <property type="entry name" value="SpoIID"/>
    <property type="match status" value="1"/>
</dbReference>
<dbReference type="STRING" id="426128.SAMN05660297_00453"/>
<dbReference type="GO" id="GO:0030288">
    <property type="term" value="C:outer membrane-bounded periplasmic space"/>
    <property type="evidence" value="ECO:0007669"/>
    <property type="project" value="TreeGrafter"/>
</dbReference>
<proteinExistence type="predicted"/>
<keyword evidence="3" id="KW-1185">Reference proteome</keyword>
<reference evidence="2 3" key="1">
    <citation type="submission" date="2016-10" db="EMBL/GenBank/DDBJ databases">
        <authorList>
            <person name="de Groot N.N."/>
        </authorList>
    </citation>
    <scope>NUCLEOTIDE SEQUENCE [LARGE SCALE GENOMIC DNA]</scope>
    <source>
        <strain evidence="2 3">DSM 18979</strain>
    </source>
</reference>
<protein>
    <submittedName>
        <fullName evidence="2">Stage II sporulation protein D</fullName>
    </submittedName>
</protein>
<dbReference type="RefSeq" id="WP_090438624.1">
    <property type="nucleotide sequence ID" value="NZ_FOHU01000001.1"/>
</dbReference>
<organism evidence="2 3">
    <name type="scientific">Natronincola peptidivorans</name>
    <dbReference type="NCBI Taxonomy" id="426128"/>
    <lineage>
        <taxon>Bacteria</taxon>
        <taxon>Bacillati</taxon>
        <taxon>Bacillota</taxon>
        <taxon>Clostridia</taxon>
        <taxon>Peptostreptococcales</taxon>
        <taxon>Natronincolaceae</taxon>
        <taxon>Natronincola</taxon>
    </lineage>
</organism>
<evidence type="ECO:0000313" key="2">
    <source>
        <dbReference type="EMBL" id="SES73816.1"/>
    </source>
</evidence>
<dbReference type="InterPro" id="IPR051922">
    <property type="entry name" value="Bact_Sporulation_Assoc"/>
</dbReference>
<dbReference type="AlphaFoldDB" id="A0A1H9YX87"/>
<dbReference type="PANTHER" id="PTHR30032">
    <property type="entry name" value="N-ACETYLMURAMOYL-L-ALANINE AMIDASE-RELATED"/>
    <property type="match status" value="1"/>
</dbReference>
<evidence type="ECO:0000313" key="3">
    <source>
        <dbReference type="Proteomes" id="UP000199568"/>
    </source>
</evidence>
<feature type="domain" description="Sporulation stage II protein D amidase enhancer LytB N-terminal" evidence="1">
    <location>
        <begin position="240"/>
        <end position="330"/>
    </location>
</feature>
<dbReference type="GO" id="GO:0030435">
    <property type="term" value="P:sporulation resulting in formation of a cellular spore"/>
    <property type="evidence" value="ECO:0007669"/>
    <property type="project" value="InterPro"/>
</dbReference>
<sequence>MKKTRLFLLLYIVITMTLVNLQTGLAFNKTQIPLHIEIGLFYEGTAKSTVHLKSINGFEIGKFSGDHFDTILNLYEPKEIILRKDSYYIGTGGSFLEYTGPISNGMTNINLQGPYHVQISNGFNNRQDAEHLIDSLSFMEDKAYLVYENGWKVFTGLYTDPEEAGIKAAEIQSISGETTKIITPSLTRVQVLDLFGKPIFMFDSNEDIYFRGFQDKANNTIVNIDGKNYRGAVTAKRMSNSDMSIVNKLLLEEYLYGVVPREMPASWSIEALKAQAVVARGYAVSNINRWRSVGFDLCNTTRSQVYGGYDDEHPNSNRAVSDTASRVLTHNGKLVNAFYHANSGGHTENSENVWSQPIPYILGVYDEFSLNAPNSTWTEVLTKNEVRDMLEKNNVFVGEVNNIKVTSVSENGRVLELTIYGTSGTEVLIKENSRRIFGLRSTWFTVDGAENPTNDLHDIMVKNTTNNVNKIELHNKSIISANGVTKISNPSNIKIYNGKNYRSTETISSKPADTFVFRGKGFGHGLGMSQHGARKMAEEGYNYIEILSHYYTGVKVE</sequence>